<sequence length="1140" mass="124345">MDLIHITPIRRNYLLIKIAKYTTETVASKNTATVLTKSDKELKLDNLDLEKGKSKRPVQNGSVSALPPSSVKGNDGKPKPPVPPKRSTLTYGKSYVSVADSNAQGTNPVFSPTLSKTPSKEFQEGTCSGQVSQVVTVTTNLLSTTPKGLPTPKLKSQRVLSTFLPVLPPKTCKSPLVQSPNFPRTTEPDVRRGTEEVNSESQHPERRVSEKDSPSPSSISSSKTQSSSASNSIDKDIPRDDTFFVRSSTENTPNKTSQEKPFTPSQSPPPLQESPPKPPRKDAKDGSVKKAPAESSPPSLESSPLPIRKSPSLNQTSDTPKVRSDGRETKDDLELNRSSKSKENIHENNALLTLYLEDSNEKTNTIKRAPSSDQKHADANKERGSDGAVKLRPKSPIRVSFANDDEETNSKIYEKISRTKRATKELKNIIHQIQYSECDYCSDDNCRTCVVQKTSSLSRRRSTSPKTAFARSADLVEGYTSCCEEGTKVLAKKTKNLTRKIGDRKITYDRSLCNCPFDNLVISNRVPLSRPNSSIGDYCTQPSRSKSAVRAKKNSGAGIKTPFLTATSKVDFDRPGLGLIVTISSDGIDKEPKRTVQFISGGPAINFGLGGTLGRYTKCKSQDKSLKISGNTFHSDHSPGELEGIAEWAKYSSKLKIDRGAEGKKSHIKEETTQEILNAQIKNDNNVIPSPVLERQKSVGELKRPRSSRAADEYRQRYLNVNKSPGEVLEHFGKLATSVTTSDISKISNENKTSESTAGGHVKSFDVKGAKTGNQNHGYENYRTVPPASFNNPNPYLGSAFVQYVRETLPYQPNSFPGGTTGSAFNKYIRPGSGRFDKSLIFPQQPKSDKPSAFERLCGDKIYASRRGIYGKTQQQNQNVSGSLDCVWGVPKPKEPPKPGKTETETPAREIRPASCTYEINKGRTPGVPPSSTGPYSNYSVVVNVCNKDKSSTPDFSRTSKNCQIETEAPTAQSKGRNSSTKVPSGQGVKTYPPQYFNARNLENYKLAPGFKTDLSTLYSGVFYTNPKQDGVSSRLSHSSRILYEYGIKSLGTSYRGSKEETSSEGVGDPMGSSASTERAGSSEAASARKVGSGGGLSMPTSSAIPEEAPLGVTLIYPPQYHPTVEEFAQGNQQVTIQRT</sequence>
<dbReference type="AlphaFoldDB" id="A0AAN8XPR6"/>
<feature type="compositionally biased region" description="Basic and acidic residues" evidence="1">
    <location>
        <begin position="233"/>
        <end position="243"/>
    </location>
</feature>
<feature type="compositionally biased region" description="Basic and acidic residues" evidence="1">
    <location>
        <begin position="320"/>
        <end position="344"/>
    </location>
</feature>
<feature type="region of interest" description="Disordered" evidence="1">
    <location>
        <begin position="50"/>
        <end position="88"/>
    </location>
</feature>
<feature type="compositionally biased region" description="Basic and acidic residues" evidence="1">
    <location>
        <begin position="202"/>
        <end position="213"/>
    </location>
</feature>
<feature type="region of interest" description="Disordered" evidence="1">
    <location>
        <begin position="746"/>
        <end position="773"/>
    </location>
</feature>
<comment type="caution">
    <text evidence="2">The sequence shown here is derived from an EMBL/GenBank/DDBJ whole genome shotgun (WGS) entry which is preliminary data.</text>
</comment>
<feature type="compositionally biased region" description="Basic and acidic residues" evidence="1">
    <location>
        <begin position="186"/>
        <end position="195"/>
    </location>
</feature>
<feature type="compositionally biased region" description="Low complexity" evidence="1">
    <location>
        <begin position="293"/>
        <end position="306"/>
    </location>
</feature>
<feature type="compositionally biased region" description="Basic and acidic residues" evidence="1">
    <location>
        <begin position="279"/>
        <end position="292"/>
    </location>
</feature>
<feature type="region of interest" description="Disordered" evidence="1">
    <location>
        <begin position="1054"/>
        <end position="1105"/>
    </location>
</feature>
<name>A0AAN8XPR6_POLSC</name>
<feature type="compositionally biased region" description="Polar residues" evidence="1">
    <location>
        <begin position="245"/>
        <end position="260"/>
    </location>
</feature>
<feature type="region of interest" description="Disordered" evidence="1">
    <location>
        <begin position="366"/>
        <end position="391"/>
    </location>
</feature>
<protein>
    <submittedName>
        <fullName evidence="2">Uncharacterized protein</fullName>
    </submittedName>
</protein>
<dbReference type="Proteomes" id="UP001372834">
    <property type="component" value="Unassembled WGS sequence"/>
</dbReference>
<feature type="region of interest" description="Disordered" evidence="1">
    <location>
        <begin position="170"/>
        <end position="344"/>
    </location>
</feature>
<feature type="compositionally biased region" description="Low complexity" evidence="1">
    <location>
        <begin position="1072"/>
        <end position="1089"/>
    </location>
</feature>
<dbReference type="EMBL" id="JAWJWE010000001">
    <property type="protein sequence ID" value="KAK6645158.1"/>
    <property type="molecule type" value="Genomic_DNA"/>
</dbReference>
<evidence type="ECO:0000256" key="1">
    <source>
        <dbReference type="SAM" id="MobiDB-lite"/>
    </source>
</evidence>
<feature type="compositionally biased region" description="Pro residues" evidence="1">
    <location>
        <begin position="266"/>
        <end position="277"/>
    </location>
</feature>
<feature type="compositionally biased region" description="Polar residues" evidence="1">
    <location>
        <begin position="953"/>
        <end position="984"/>
    </location>
</feature>
<feature type="compositionally biased region" description="Polar residues" evidence="1">
    <location>
        <begin position="746"/>
        <end position="757"/>
    </location>
</feature>
<accession>A0AAN8XPR6</accession>
<evidence type="ECO:0000313" key="3">
    <source>
        <dbReference type="Proteomes" id="UP001372834"/>
    </source>
</evidence>
<feature type="compositionally biased region" description="Low complexity" evidence="1">
    <location>
        <begin position="214"/>
        <end position="232"/>
    </location>
</feature>
<feature type="region of interest" description="Disordered" evidence="1">
    <location>
        <begin position="951"/>
        <end position="991"/>
    </location>
</feature>
<organism evidence="2 3">
    <name type="scientific">Polyplax serrata</name>
    <name type="common">Common mouse louse</name>
    <dbReference type="NCBI Taxonomy" id="468196"/>
    <lineage>
        <taxon>Eukaryota</taxon>
        <taxon>Metazoa</taxon>
        <taxon>Ecdysozoa</taxon>
        <taxon>Arthropoda</taxon>
        <taxon>Hexapoda</taxon>
        <taxon>Insecta</taxon>
        <taxon>Pterygota</taxon>
        <taxon>Neoptera</taxon>
        <taxon>Paraneoptera</taxon>
        <taxon>Psocodea</taxon>
        <taxon>Troctomorpha</taxon>
        <taxon>Phthiraptera</taxon>
        <taxon>Anoplura</taxon>
        <taxon>Polyplacidae</taxon>
        <taxon>Polyplax</taxon>
    </lineage>
</organism>
<evidence type="ECO:0000313" key="2">
    <source>
        <dbReference type="EMBL" id="KAK6645158.1"/>
    </source>
</evidence>
<feature type="compositionally biased region" description="Basic and acidic residues" evidence="1">
    <location>
        <begin position="373"/>
        <end position="385"/>
    </location>
</feature>
<feature type="compositionally biased region" description="Basic and acidic residues" evidence="1">
    <location>
        <begin position="892"/>
        <end position="907"/>
    </location>
</feature>
<feature type="region of interest" description="Disordered" evidence="1">
    <location>
        <begin position="101"/>
        <end position="121"/>
    </location>
</feature>
<feature type="region of interest" description="Disordered" evidence="1">
    <location>
        <begin position="887"/>
        <end position="907"/>
    </location>
</feature>
<gene>
    <name evidence="2" type="ORF">RUM43_001434</name>
</gene>
<proteinExistence type="predicted"/>
<reference evidence="2 3" key="1">
    <citation type="submission" date="2023-10" db="EMBL/GenBank/DDBJ databases">
        <title>Genomes of two closely related lineages of the louse Polyplax serrata with different host specificities.</title>
        <authorList>
            <person name="Martinu J."/>
            <person name="Tarabai H."/>
            <person name="Stefka J."/>
            <person name="Hypsa V."/>
        </authorList>
    </citation>
    <scope>NUCLEOTIDE SEQUENCE [LARGE SCALE GENOMIC DNA]</scope>
    <source>
        <strain evidence="2">HR10_N</strain>
    </source>
</reference>
<feature type="compositionally biased region" description="Polar residues" evidence="1">
    <location>
        <begin position="101"/>
        <end position="117"/>
    </location>
</feature>